<gene>
    <name evidence="1" type="ORF">MNBD_GAMMA12-3929</name>
</gene>
<evidence type="ECO:0000313" key="1">
    <source>
        <dbReference type="EMBL" id="VAW78800.1"/>
    </source>
</evidence>
<organism evidence="1">
    <name type="scientific">hydrothermal vent metagenome</name>
    <dbReference type="NCBI Taxonomy" id="652676"/>
    <lineage>
        <taxon>unclassified sequences</taxon>
        <taxon>metagenomes</taxon>
        <taxon>ecological metagenomes</taxon>
    </lineage>
</organism>
<name>A0A3B0YQ26_9ZZZZ</name>
<protein>
    <submittedName>
        <fullName evidence="1">Uncharacterized protein</fullName>
    </submittedName>
</protein>
<reference evidence="1" key="1">
    <citation type="submission" date="2018-06" db="EMBL/GenBank/DDBJ databases">
        <authorList>
            <person name="Zhirakovskaya E."/>
        </authorList>
    </citation>
    <scope>NUCLEOTIDE SEQUENCE</scope>
</reference>
<proteinExistence type="predicted"/>
<dbReference type="EMBL" id="UOFL01000163">
    <property type="protein sequence ID" value="VAW78800.1"/>
    <property type="molecule type" value="Genomic_DNA"/>
</dbReference>
<dbReference type="AlphaFoldDB" id="A0A3B0YQ26"/>
<sequence length="375" mass="40142">MKYLIRVVAVSLGLLVMSSGAYAIVDNDAQIIHLRKNCTENGTEVANCLTTSAEVMTWIEQSRTSTGPLTVQVGPGRHGFFRCVGLNNLSIKGSGPGQSFFSGLHPSNCFDLNVQDLTITDWFPAPIYWSGDGSSVWTNVHVKGGIYAWTETGCSKITKRPVHKWFSSQLWSKSKTVYLASCSENWIFGSELVLKGPGQSGILTGMIVRAANGENTFPEVHLYGGNLRVIADTTGGTSTVTSLTGVYAANNGRVHIHGTGIDTIGNGDSNDIVALRALPGGMIHAAQSAFVMNTKGTGDIIRIKNQGGTIMAPYLWEAQVLALGNKFKSQDGSDRTTEVACDATTSVCKPRSLIYMSSCASNGPWYDIAANACRK</sequence>
<accession>A0A3B0YQ26</accession>